<dbReference type="Pfam" id="PF22117">
    <property type="entry name" value="Fer4_Nqo3"/>
    <property type="match status" value="1"/>
</dbReference>
<keyword evidence="16" id="KW-1185">Reference proteome</keyword>
<dbReference type="PROSITE" id="PS00643">
    <property type="entry name" value="COMPLEX1_75K_3"/>
    <property type="match status" value="1"/>
</dbReference>
<proteinExistence type="inferred from homology"/>
<dbReference type="NCBIfam" id="TIGR01973">
    <property type="entry name" value="NuoG"/>
    <property type="match status" value="1"/>
</dbReference>
<dbReference type="PANTHER" id="PTHR43105">
    <property type="entry name" value="RESPIRATORY NITRATE REDUCTASE"/>
    <property type="match status" value="1"/>
</dbReference>
<dbReference type="Gene3D" id="3.40.50.740">
    <property type="match status" value="2"/>
</dbReference>
<evidence type="ECO:0000259" key="13">
    <source>
        <dbReference type="PROSITE" id="PS51669"/>
    </source>
</evidence>
<dbReference type="GO" id="GO:0016020">
    <property type="term" value="C:membrane"/>
    <property type="evidence" value="ECO:0007669"/>
    <property type="project" value="InterPro"/>
</dbReference>
<evidence type="ECO:0000256" key="6">
    <source>
        <dbReference type="ARBA" id="ARBA00023004"/>
    </source>
</evidence>
<keyword evidence="8 11" id="KW-0520">NAD</keyword>
<accession>A0A0M4L3F1</accession>
<dbReference type="Proteomes" id="UP000068905">
    <property type="component" value="Chromosome"/>
</dbReference>
<feature type="domain" description="2Fe-2S ferredoxin-type" evidence="12">
    <location>
        <begin position="2"/>
        <end position="80"/>
    </location>
</feature>
<evidence type="ECO:0000256" key="2">
    <source>
        <dbReference type="ARBA" id="ARBA00005404"/>
    </source>
</evidence>
<dbReference type="GO" id="GO:0051539">
    <property type="term" value="F:4 iron, 4 sulfur cluster binding"/>
    <property type="evidence" value="ECO:0007669"/>
    <property type="project" value="UniProtKB-KW"/>
</dbReference>
<comment type="subunit">
    <text evidence="9">Composed of 13 different subunits. Subunits NuoCD, E, F, and G constitute the peripheral sector of the complex.</text>
</comment>
<dbReference type="FunFam" id="3.30.70.20:FF:000002">
    <property type="entry name" value="NADH-ubiquinone oxidoreductase 75 kDa subunit"/>
    <property type="match status" value="1"/>
</dbReference>
<evidence type="ECO:0000256" key="3">
    <source>
        <dbReference type="ARBA" id="ARBA00022485"/>
    </source>
</evidence>
<dbReference type="InterPro" id="IPR054351">
    <property type="entry name" value="NADH_UbQ_OxRdtase_ferredoxin"/>
</dbReference>
<dbReference type="EC" id="7.1.1.-" evidence="11"/>
<dbReference type="SMART" id="SM00929">
    <property type="entry name" value="NADH-G_4Fe-4S_3"/>
    <property type="match status" value="1"/>
</dbReference>
<comment type="function">
    <text evidence="11">NDH-1 shuttles electrons from NADH, via FMN and iron-sulfur (Fe-S) centers, to quinones in the respiratory chain. Couples the redox reaction to proton translocation (for every two electrons transferred, four hydrogen ions are translocated across the cytoplasmic membrane), and thus conserves the redox energy in a proton gradient.</text>
</comment>
<dbReference type="Pfam" id="PF13510">
    <property type="entry name" value="Fer2_4"/>
    <property type="match status" value="1"/>
</dbReference>
<keyword evidence="11" id="KW-0874">Quinone</keyword>
<dbReference type="GO" id="GO:0016651">
    <property type="term" value="F:oxidoreductase activity, acting on NAD(P)H"/>
    <property type="evidence" value="ECO:0007669"/>
    <property type="project" value="InterPro"/>
</dbReference>
<dbReference type="GO" id="GO:0008137">
    <property type="term" value="F:NADH dehydrogenase (ubiquinone) activity"/>
    <property type="evidence" value="ECO:0007669"/>
    <property type="project" value="UniProtKB-UniRule"/>
</dbReference>
<dbReference type="PROSITE" id="PS51085">
    <property type="entry name" value="2FE2S_FER_2"/>
    <property type="match status" value="1"/>
</dbReference>
<dbReference type="Gene3D" id="3.30.70.20">
    <property type="match status" value="1"/>
</dbReference>
<feature type="domain" description="4Fe-4S His(Cys)3-ligated-type" evidence="14">
    <location>
        <begin position="80"/>
        <end position="119"/>
    </location>
</feature>
<dbReference type="CDD" id="cd00207">
    <property type="entry name" value="fer2"/>
    <property type="match status" value="1"/>
</dbReference>
<comment type="catalytic activity">
    <reaction evidence="10 11">
        <text>a quinone + NADH + 5 H(+)(in) = a quinol + NAD(+) + 4 H(+)(out)</text>
        <dbReference type="Rhea" id="RHEA:57888"/>
        <dbReference type="ChEBI" id="CHEBI:15378"/>
        <dbReference type="ChEBI" id="CHEBI:24646"/>
        <dbReference type="ChEBI" id="CHEBI:57540"/>
        <dbReference type="ChEBI" id="CHEBI:57945"/>
        <dbReference type="ChEBI" id="CHEBI:132124"/>
    </reaction>
</comment>
<dbReference type="GO" id="GO:0046872">
    <property type="term" value="F:metal ion binding"/>
    <property type="evidence" value="ECO:0007669"/>
    <property type="project" value="UniProtKB-UniRule"/>
</dbReference>
<keyword evidence="7 11" id="KW-0411">Iron-sulfur</keyword>
<evidence type="ECO:0000313" key="16">
    <source>
        <dbReference type="Proteomes" id="UP000068905"/>
    </source>
</evidence>
<dbReference type="Pfam" id="PF10588">
    <property type="entry name" value="NADH-G_4Fe-4S_3"/>
    <property type="match status" value="1"/>
</dbReference>
<dbReference type="InterPro" id="IPR001041">
    <property type="entry name" value="2Fe-2S_ferredoxin-type"/>
</dbReference>
<dbReference type="Pfam" id="PF22151">
    <property type="entry name" value="Fer4_NDSU1"/>
    <property type="match status" value="1"/>
</dbReference>
<dbReference type="PROSITE" id="PS51839">
    <property type="entry name" value="4FE4S_HC3"/>
    <property type="match status" value="1"/>
</dbReference>
<dbReference type="GO" id="GO:0048038">
    <property type="term" value="F:quinone binding"/>
    <property type="evidence" value="ECO:0007669"/>
    <property type="project" value="UniProtKB-UniRule"/>
</dbReference>
<dbReference type="Gene3D" id="3.10.20.740">
    <property type="match status" value="1"/>
</dbReference>
<feature type="domain" description="4Fe-4S Mo/W bis-MGD-type" evidence="13">
    <location>
        <begin position="217"/>
        <end position="273"/>
    </location>
</feature>
<dbReference type="InterPro" id="IPR050123">
    <property type="entry name" value="Prok_molybdopt-oxidoreductase"/>
</dbReference>
<evidence type="ECO:0000256" key="11">
    <source>
        <dbReference type="RuleBase" id="RU003525"/>
    </source>
</evidence>
<evidence type="ECO:0000256" key="9">
    <source>
        <dbReference type="ARBA" id="ARBA00026021"/>
    </source>
</evidence>
<sequence length="746" mass="81891">MSEIEIEIDGQLLSANQGDSIITIADREGIEVPRFCYHKKLSVAANCRMCLVDIEGVPKAQPACSTPAASGMKIHTKNDKAKFAQKAVMEFLLINHPLDCPICDQGGECELQDVAMEYGSDVSKFNEGKRIVPDKGIGALIQTDMTRCIHCTRCVRFGAEVAGIVEMGGTGRGEGVKIEPFLTEGIQSELSGNMIDVCPVGALTSKPFRYEARTWQMNAVQSVARHDLVGSNIFTQSYRGKVKRVVARDNDSVNETWISDRDRFSYEGLNHESRSLKPKVKKNGEWLEVDWQEALAFAIEGIKNNAERPEQLGVLASKNASLEEYYLMQKLARSFGTENIDFRLDHANLSPGSSMDSSITLSEIESVDHALILSSYTRLEQPMINHRIRKAVINGATVNTINSKKFDFNFKTKIDLLSAPQALLPALQSILKSLYLKTKADLPEQLSKVNSSDEHDKIANDLIASENGVIVLGEHLKSNPSNSVIINTVSQIAQISNSKIANLTLSGNAHSAEKVGFIPTNQGMNASSMLTESCKAFLLMDVDSQYDFFNPKLAMGLFNKDDVFVVSLTSFEDQSTLLSADVILPMASFYETSGTHINFDGIAQSFSASVKSPGDSKPGWKIIKVMADLLELEGFSFVDSSQVAEEALLSSKVQTQINGSFTESFEDSDITTLWQYAPYAIDNVTRRAKALQESNIGKINSAYIAKSTAKKLSLSQDDLYLGVPVSISDDVAEDCVFVHTSQARRV</sequence>
<evidence type="ECO:0000256" key="8">
    <source>
        <dbReference type="ARBA" id="ARBA00023027"/>
    </source>
</evidence>
<dbReference type="InterPro" id="IPR010228">
    <property type="entry name" value="NADH_UbQ_OxRdtase_Gsu"/>
</dbReference>
<dbReference type="PATRIC" id="fig|1125411.7.peg.364"/>
<dbReference type="SUPFAM" id="SSF54292">
    <property type="entry name" value="2Fe-2S ferredoxin-like"/>
    <property type="match status" value="1"/>
</dbReference>
<dbReference type="Pfam" id="PF00384">
    <property type="entry name" value="Molybdopterin"/>
    <property type="match status" value="1"/>
</dbReference>
<dbReference type="PROSITE" id="PS00641">
    <property type="entry name" value="COMPLEX1_75K_1"/>
    <property type="match status" value="1"/>
</dbReference>
<dbReference type="KEGG" id="tsn:W908_01840"/>
<dbReference type="FunFam" id="3.10.20.740:FF:000001">
    <property type="entry name" value="NADH-quinone oxidoreductase subunit G"/>
    <property type="match status" value="1"/>
</dbReference>
<reference evidence="15 16" key="1">
    <citation type="journal article" date="2015" name="Genome Announc.">
        <title>Genome Sequence of 'Candidatus Thioglobus singularis' Strain PS1, a Mixotroph from the SUP05 Clade of Marine Gammaproteobacteria.</title>
        <authorList>
            <person name="Marshall K.T."/>
            <person name="Morris R.M."/>
        </authorList>
    </citation>
    <scope>NUCLEOTIDE SEQUENCE [LARGE SCALE GENOMIC DNA]</scope>
    <source>
        <strain evidence="15 16">PS1</strain>
    </source>
</reference>
<keyword evidence="6 11" id="KW-0408">Iron</keyword>
<comment type="similarity">
    <text evidence="2 11">Belongs to the complex I 75 kDa subunit family.</text>
</comment>
<dbReference type="InterPro" id="IPR006963">
    <property type="entry name" value="Mopterin_OxRdtase_4Fe-4S_dom"/>
</dbReference>
<evidence type="ECO:0000313" key="15">
    <source>
        <dbReference type="EMBL" id="ALE01458.1"/>
    </source>
</evidence>
<dbReference type="OrthoDB" id="9810782at2"/>
<dbReference type="PROSITE" id="PS51669">
    <property type="entry name" value="4FE4S_MOW_BIS_MGD"/>
    <property type="match status" value="1"/>
</dbReference>
<keyword evidence="11" id="KW-0001">2Fe-2S</keyword>
<dbReference type="RefSeq" id="WP_053819696.1">
    <property type="nucleotide sequence ID" value="NZ_CP006911.1"/>
</dbReference>
<evidence type="ECO:0000259" key="12">
    <source>
        <dbReference type="PROSITE" id="PS51085"/>
    </source>
</evidence>
<keyword evidence="4 11" id="KW-0479">Metal-binding</keyword>
<dbReference type="InterPro" id="IPR006656">
    <property type="entry name" value="Mopterin_OxRdtase"/>
</dbReference>
<dbReference type="GO" id="GO:0042773">
    <property type="term" value="P:ATP synthesis coupled electron transport"/>
    <property type="evidence" value="ECO:0007669"/>
    <property type="project" value="InterPro"/>
</dbReference>
<protein>
    <recommendedName>
        <fullName evidence="11">NADH-quinone oxidoreductase</fullName>
        <ecNumber evidence="11">7.1.1.-</ecNumber>
    </recommendedName>
</protein>
<keyword evidence="3 11" id="KW-0004">4Fe-4S</keyword>
<keyword evidence="5 11" id="KW-1278">Translocase</keyword>
<evidence type="ECO:0000256" key="10">
    <source>
        <dbReference type="ARBA" id="ARBA00047712"/>
    </source>
</evidence>
<dbReference type="SUPFAM" id="SSF54862">
    <property type="entry name" value="4Fe-4S ferredoxins"/>
    <property type="match status" value="1"/>
</dbReference>
<evidence type="ECO:0000256" key="1">
    <source>
        <dbReference type="ARBA" id="ARBA00001966"/>
    </source>
</evidence>
<comment type="cofactor">
    <cofactor evidence="1 11">
        <name>[4Fe-4S] cluster</name>
        <dbReference type="ChEBI" id="CHEBI:49883"/>
    </cofactor>
</comment>
<dbReference type="InterPro" id="IPR000283">
    <property type="entry name" value="NADH_UbQ_OxRdtase_75kDa_su_CS"/>
</dbReference>
<evidence type="ECO:0000256" key="5">
    <source>
        <dbReference type="ARBA" id="ARBA00022967"/>
    </source>
</evidence>
<dbReference type="PROSITE" id="PS00642">
    <property type="entry name" value="COMPLEX1_75K_2"/>
    <property type="match status" value="1"/>
</dbReference>
<dbReference type="PANTHER" id="PTHR43105:SF13">
    <property type="entry name" value="NADH-UBIQUINONE OXIDOREDUCTASE 75 KDA SUBUNIT, MITOCHONDRIAL"/>
    <property type="match status" value="1"/>
</dbReference>
<dbReference type="STRING" id="1125411.W908_01840"/>
<comment type="cofactor">
    <cofactor evidence="11">
        <name>[2Fe-2S] cluster</name>
        <dbReference type="ChEBI" id="CHEBI:190135"/>
    </cofactor>
    <text evidence="11">Binds 1 [2Fe-2S] cluster per subunit.</text>
</comment>
<evidence type="ECO:0000256" key="4">
    <source>
        <dbReference type="ARBA" id="ARBA00022723"/>
    </source>
</evidence>
<gene>
    <name evidence="15" type="ORF">W908_01840</name>
</gene>
<dbReference type="InterPro" id="IPR036010">
    <property type="entry name" value="2Fe-2S_ferredoxin-like_sf"/>
</dbReference>
<evidence type="ECO:0000256" key="7">
    <source>
        <dbReference type="ARBA" id="ARBA00023014"/>
    </source>
</evidence>
<name>A0A0M4L3F1_9GAMM</name>
<dbReference type="AlphaFoldDB" id="A0A0M4L3F1"/>
<dbReference type="InterPro" id="IPR019574">
    <property type="entry name" value="NADH_UbQ_OxRdtase_Gsu_4Fe4S-bd"/>
</dbReference>
<organism evidence="15 16">
    <name type="scientific">Candidatus Pseudothioglobus singularis PS1</name>
    <dbReference type="NCBI Taxonomy" id="1125411"/>
    <lineage>
        <taxon>Bacteria</taxon>
        <taxon>Pseudomonadati</taxon>
        <taxon>Pseudomonadota</taxon>
        <taxon>Gammaproteobacteria</taxon>
        <taxon>Candidatus Pseudothioglobaceae</taxon>
        <taxon>Candidatus Pseudothioglobus</taxon>
    </lineage>
</organism>
<dbReference type="Gene3D" id="3.40.228.10">
    <property type="entry name" value="Dimethylsulfoxide Reductase, domain 2"/>
    <property type="match status" value="1"/>
</dbReference>
<evidence type="ECO:0000259" key="14">
    <source>
        <dbReference type="PROSITE" id="PS51839"/>
    </source>
</evidence>
<dbReference type="GO" id="GO:0051537">
    <property type="term" value="F:2 iron, 2 sulfur cluster binding"/>
    <property type="evidence" value="ECO:0007669"/>
    <property type="project" value="UniProtKB-UniRule"/>
</dbReference>
<dbReference type="SUPFAM" id="SSF53706">
    <property type="entry name" value="Formate dehydrogenase/DMSO reductase, domains 1-3"/>
    <property type="match status" value="1"/>
</dbReference>
<dbReference type="EMBL" id="CP006911">
    <property type="protein sequence ID" value="ALE01458.1"/>
    <property type="molecule type" value="Genomic_DNA"/>
</dbReference>